<dbReference type="AlphaFoldDB" id="A0A6C0APS8"/>
<dbReference type="InterPro" id="IPR041352">
    <property type="entry name" value="Mtd_N"/>
</dbReference>
<dbReference type="SUPFAM" id="SSF69349">
    <property type="entry name" value="Phage fibre proteins"/>
    <property type="match status" value="1"/>
</dbReference>
<protein>
    <recommendedName>
        <fullName evidence="2">Major tropism determinant N-terminal domain-containing protein</fullName>
    </recommendedName>
</protein>
<feature type="compositionally biased region" description="Low complexity" evidence="1">
    <location>
        <begin position="74"/>
        <end position="134"/>
    </location>
</feature>
<proteinExistence type="predicted"/>
<evidence type="ECO:0000259" key="2">
    <source>
        <dbReference type="Pfam" id="PF18454"/>
    </source>
</evidence>
<feature type="region of interest" description="Disordered" evidence="1">
    <location>
        <begin position="60"/>
        <end position="166"/>
    </location>
</feature>
<dbReference type="EMBL" id="MN740759">
    <property type="protein sequence ID" value="QHS81616.1"/>
    <property type="molecule type" value="Genomic_DNA"/>
</dbReference>
<feature type="domain" description="Major tropism determinant N-terminal" evidence="2">
    <location>
        <begin position="7"/>
        <end position="44"/>
    </location>
</feature>
<reference evidence="3" key="1">
    <citation type="journal article" date="2020" name="Nature">
        <title>Giant virus diversity and host interactions through global metagenomics.</title>
        <authorList>
            <person name="Schulz F."/>
            <person name="Roux S."/>
            <person name="Paez-Espino D."/>
            <person name="Jungbluth S."/>
            <person name="Walsh D.A."/>
            <person name="Denef V.J."/>
            <person name="McMahon K.D."/>
            <person name="Konstantinidis K.T."/>
            <person name="Eloe-Fadrosh E.A."/>
            <person name="Kyrpides N.C."/>
            <person name="Woyke T."/>
        </authorList>
    </citation>
    <scope>NUCLEOTIDE SEQUENCE</scope>
    <source>
        <strain evidence="3">GVMAG-S-1101164-72</strain>
    </source>
</reference>
<feature type="compositionally biased region" description="Gly residues" evidence="1">
    <location>
        <begin position="60"/>
        <end position="73"/>
    </location>
</feature>
<accession>A0A6C0APS8</accession>
<sequence>MSHIVFQLRRDTGANWAFYNPTLLNGEIGINTDTYQFKIGNGVTVWTGLPYNGLYGGPGPTGPAGNGGTGYTGPTGPTGNTGPQGPVGASPTSATGATGPTGPTGLTGPTGFSNTGHSGPTGPQGTTTGLTGPQGLSGTGFTGPDGISGTGPTGPQGLIGPVGQTGGYYTGPTGPAGAGTIVTSGYIQVAMLGGSFPFSTTTFDFSQFPSSIGSWTIPPGTNNLTLTFNNSYYNNSAVSPNFSGIINWWNGTNWLCQMVGNTLISAGANIQIVWNAISLNWILTVNSGSGYQTSTNNGTYGFVLHMTVFN</sequence>
<name>A0A6C0APS8_9ZZZZ</name>
<organism evidence="3">
    <name type="scientific">viral metagenome</name>
    <dbReference type="NCBI Taxonomy" id="1070528"/>
    <lineage>
        <taxon>unclassified sequences</taxon>
        <taxon>metagenomes</taxon>
        <taxon>organismal metagenomes</taxon>
    </lineage>
</organism>
<evidence type="ECO:0000256" key="1">
    <source>
        <dbReference type="SAM" id="MobiDB-lite"/>
    </source>
</evidence>
<feature type="compositionally biased region" description="Gly residues" evidence="1">
    <location>
        <begin position="135"/>
        <end position="154"/>
    </location>
</feature>
<dbReference type="Pfam" id="PF18454">
    <property type="entry name" value="Mtd_N"/>
    <property type="match status" value="1"/>
</dbReference>
<evidence type="ECO:0000313" key="3">
    <source>
        <dbReference type="EMBL" id="QHS81616.1"/>
    </source>
</evidence>